<reference evidence="2" key="1">
    <citation type="submission" date="2024-06" db="EMBL/GenBank/DDBJ databases">
        <authorList>
            <person name="Valenzuela N."/>
            <person name="Pablo J."/>
            <person name="Strother B."/>
            <person name="Cravalho Y."/>
            <person name="Barto Z."/>
            <person name="Kane C."/>
            <person name="Chong R.A."/>
            <person name="Kawasaki K."/>
            <person name="Cruz S."/>
            <person name="Porter M.L."/>
            <person name="Pearce R."/>
            <person name="Hohenstein G."/>
            <person name="Li K."/>
            <person name="Kaniho J."/>
            <person name="Sadones M."/>
            <person name="Hamlin F."/>
            <person name="Daniels M."/>
            <person name="McKee K."/>
            <person name="Furlong K.P."/>
            <person name="Rudner A.D."/>
            <person name="Beyer A.R."/>
            <person name="Edgington N.P."/>
            <person name="Freise A.C."/>
            <person name="Garcia Costas A.M."/>
            <person name="Gibb B.P."/>
            <person name="Klyczek K.K."/>
            <person name="Swerdlow S.J."/>
            <person name="Garlena R.A."/>
            <person name="Russell D.A."/>
            <person name="Jacobs-Sera D."/>
            <person name="Hatfull G.F."/>
        </authorList>
    </citation>
    <scope>NUCLEOTIDE SEQUENCE</scope>
</reference>
<evidence type="ECO:0000313" key="3">
    <source>
        <dbReference type="Proteomes" id="UP000827862"/>
    </source>
</evidence>
<dbReference type="KEGG" id="vg:77954562"/>
<dbReference type="GeneID" id="77954562"/>
<protein>
    <submittedName>
        <fullName evidence="2">Uncharacterized protein</fullName>
    </submittedName>
</protein>
<dbReference type="EMBL" id="OK040777">
    <property type="protein sequence ID" value="UDL14660.1"/>
    <property type="molecule type" value="Genomic_DNA"/>
</dbReference>
<accession>A0AA95BA78</accession>
<feature type="region of interest" description="Disordered" evidence="1">
    <location>
        <begin position="47"/>
        <end position="69"/>
    </location>
</feature>
<proteinExistence type="predicted"/>
<name>A0AA95BA78_9CAUD</name>
<organism evidence="2 3">
    <name type="scientific">Arthrobacter phage KeAlii</name>
    <dbReference type="NCBI Taxonomy" id="2885973"/>
    <lineage>
        <taxon>Viruses</taxon>
        <taxon>Duplodnaviria</taxon>
        <taxon>Heunggongvirae</taxon>
        <taxon>Uroviricota</taxon>
        <taxon>Caudoviricetes</taxon>
        <taxon>Casidaviridae</taxon>
        <taxon>Manhattanvirus</taxon>
        <taxon>Manhattanvirus kealii</taxon>
    </lineage>
</organism>
<dbReference type="Proteomes" id="UP000827862">
    <property type="component" value="Segment"/>
</dbReference>
<evidence type="ECO:0000256" key="1">
    <source>
        <dbReference type="SAM" id="MobiDB-lite"/>
    </source>
</evidence>
<keyword evidence="3" id="KW-1185">Reference proteome</keyword>
<evidence type="ECO:0000313" key="2">
    <source>
        <dbReference type="EMBL" id="UDL14660.1"/>
    </source>
</evidence>
<gene>
    <name evidence="2" type="primary">54</name>
    <name evidence="2" type="ORF">SEA_KEALII_54</name>
</gene>
<sequence length="69" mass="7645">MNSTPAPATDAPAVVPPSFLDDLNRYQRRILVALTYTGKHVFAGIDPAEKARRRKAGKAQRLARKRSRA</sequence>
<dbReference type="RefSeq" id="YP_010678171.1">
    <property type="nucleotide sequence ID" value="NC_071031.1"/>
</dbReference>
<feature type="compositionally biased region" description="Basic residues" evidence="1">
    <location>
        <begin position="51"/>
        <end position="69"/>
    </location>
</feature>